<protein>
    <submittedName>
        <fullName evidence="1">Uncharacterized protein</fullName>
    </submittedName>
</protein>
<proteinExistence type="predicted"/>
<sequence length="34" mass="3678">MLPLYELMTQFVAQNLETGAPLPTCWGDPGGKKA</sequence>
<dbReference type="EMBL" id="FTPR01000001">
    <property type="protein sequence ID" value="SIT77995.1"/>
    <property type="molecule type" value="Genomic_DNA"/>
</dbReference>
<evidence type="ECO:0000313" key="2">
    <source>
        <dbReference type="Proteomes" id="UP000186997"/>
    </source>
</evidence>
<reference evidence="2" key="1">
    <citation type="submission" date="2017-01" db="EMBL/GenBank/DDBJ databases">
        <authorList>
            <person name="Varghese N."/>
            <person name="Submissions S."/>
        </authorList>
    </citation>
    <scope>NUCLEOTIDE SEQUENCE [LARGE SCALE GENOMIC DNA]</scope>
    <source>
        <strain evidence="2">DSM 29591</strain>
    </source>
</reference>
<name>A0A1R3WJB6_9RHOB</name>
<dbReference type="STRING" id="287098.SAMN05421665_0685"/>
<organism evidence="1 2">
    <name type="scientific">Yoonia rosea</name>
    <dbReference type="NCBI Taxonomy" id="287098"/>
    <lineage>
        <taxon>Bacteria</taxon>
        <taxon>Pseudomonadati</taxon>
        <taxon>Pseudomonadota</taxon>
        <taxon>Alphaproteobacteria</taxon>
        <taxon>Rhodobacterales</taxon>
        <taxon>Paracoccaceae</taxon>
        <taxon>Yoonia</taxon>
    </lineage>
</organism>
<keyword evidence="2" id="KW-1185">Reference proteome</keyword>
<evidence type="ECO:0000313" key="1">
    <source>
        <dbReference type="EMBL" id="SIT77995.1"/>
    </source>
</evidence>
<accession>A0A1R3WJB6</accession>
<dbReference type="Proteomes" id="UP000186997">
    <property type="component" value="Unassembled WGS sequence"/>
</dbReference>
<gene>
    <name evidence="1" type="ORF">SAMN05421665_0685</name>
</gene>
<dbReference type="AlphaFoldDB" id="A0A1R3WJB6"/>